<dbReference type="EMBL" id="LR796408">
    <property type="protein sequence ID" value="CAB4142187.1"/>
    <property type="molecule type" value="Genomic_DNA"/>
</dbReference>
<keyword evidence="1" id="KW-0812">Transmembrane</keyword>
<sequence>MRSAGPYRTNLFRAGSLRLAALSRLLLLSNGHPFLNLSFQNQPFLDPLSICVEFVPNGRTLVGLCPLAACVAVIFAASLFGYASL</sequence>
<keyword evidence="1" id="KW-0472">Membrane</keyword>
<reference evidence="2" key="1">
    <citation type="submission" date="2020-04" db="EMBL/GenBank/DDBJ databases">
        <authorList>
            <person name="Chiriac C."/>
            <person name="Salcher M."/>
            <person name="Ghai R."/>
            <person name="Kavagutti S V."/>
        </authorList>
    </citation>
    <scope>NUCLEOTIDE SEQUENCE</scope>
</reference>
<organism evidence="2">
    <name type="scientific">uncultured Caudovirales phage</name>
    <dbReference type="NCBI Taxonomy" id="2100421"/>
    <lineage>
        <taxon>Viruses</taxon>
        <taxon>Duplodnaviria</taxon>
        <taxon>Heunggongvirae</taxon>
        <taxon>Uroviricota</taxon>
        <taxon>Caudoviricetes</taxon>
        <taxon>Peduoviridae</taxon>
        <taxon>Maltschvirus</taxon>
        <taxon>Maltschvirus maltsch</taxon>
    </lineage>
</organism>
<proteinExistence type="predicted"/>
<keyword evidence="1" id="KW-1133">Transmembrane helix</keyword>
<name>A0A6J5M950_9CAUD</name>
<protein>
    <submittedName>
        <fullName evidence="2">Uncharacterized protein</fullName>
    </submittedName>
</protein>
<accession>A0A6J5M950</accession>
<gene>
    <name evidence="2" type="ORF">UFOVP440_8</name>
</gene>
<evidence type="ECO:0000256" key="1">
    <source>
        <dbReference type="SAM" id="Phobius"/>
    </source>
</evidence>
<feature type="transmembrane region" description="Helical" evidence="1">
    <location>
        <begin position="61"/>
        <end position="83"/>
    </location>
</feature>
<evidence type="ECO:0000313" key="2">
    <source>
        <dbReference type="EMBL" id="CAB4142187.1"/>
    </source>
</evidence>